<dbReference type="Gene3D" id="1.20.1070.10">
    <property type="entry name" value="Rhodopsin 7-helix transmembrane proteins"/>
    <property type="match status" value="1"/>
</dbReference>
<feature type="transmembrane region" description="Helical" evidence="10">
    <location>
        <begin position="239"/>
        <end position="261"/>
    </location>
</feature>
<keyword evidence="9" id="KW-0297">G-protein coupled receptor</keyword>
<dbReference type="OrthoDB" id="9064978at2759"/>
<keyword evidence="5 10" id="KW-0552">Olfaction</keyword>
<feature type="transmembrane region" description="Helical" evidence="10">
    <location>
        <begin position="27"/>
        <end position="50"/>
    </location>
</feature>
<comment type="subcellular location">
    <subcellularLocation>
        <location evidence="10">Cell membrane</location>
        <topology evidence="10">Multi-pass membrane protein</topology>
    </subcellularLocation>
    <subcellularLocation>
        <location evidence="2">Membrane</location>
        <topology evidence="2">Multi-pass membrane protein</topology>
    </subcellularLocation>
</comment>
<dbReference type="InterPro" id="IPR000725">
    <property type="entry name" value="Olfact_rcpt"/>
</dbReference>
<dbReference type="PRINTS" id="PR00237">
    <property type="entry name" value="GPCRRHODOPSN"/>
</dbReference>
<keyword evidence="7 10" id="KW-0472">Membrane</keyword>
<dbReference type="SUPFAM" id="SSF81321">
    <property type="entry name" value="Family A G protein-coupled receptor-like"/>
    <property type="match status" value="1"/>
</dbReference>
<feature type="transmembrane region" description="Helical" evidence="10">
    <location>
        <begin position="100"/>
        <end position="122"/>
    </location>
</feature>
<comment type="similarity">
    <text evidence="9">Belongs to the G-protein coupled receptor 1 family.</text>
</comment>
<feature type="non-terminal residue" evidence="12">
    <location>
        <position position="313"/>
    </location>
</feature>
<sequence>MSPNSSALSHPASFLLVGIPGLEKEQFWLGFPLGLLFAIALLGNSTLILVIKAERSLHEPMYLLLAMLAFTDLGLCTALLPKMLGIFWLGSGDIGFRSCLLQMFFIHTFSIVESGVLTAMALDRYVAICRPLSHSSLLSVVVVVALGALALARAVLLVSPTVFFLFRLPFCQHHVISHSYCEHMAVVKLACGDTRVNAAYGLFVAVLVIGTDTFLISLSYTMILRVVLQSSAAARRKAFGTCASHIGVILAFYVPALFTFLTHRVGQSIPPHIHILVANLYLLLPPTLNPIIYGVRTRKIWDRVVLLFQPKGH</sequence>
<dbReference type="Proteomes" id="UP000590868">
    <property type="component" value="Unassembled WGS sequence"/>
</dbReference>
<evidence type="ECO:0000313" key="12">
    <source>
        <dbReference type="EMBL" id="NXP45759.1"/>
    </source>
</evidence>
<keyword evidence="13" id="KW-1185">Reference proteome</keyword>
<comment type="caution">
    <text evidence="12">The sequence shown here is derived from an EMBL/GenBank/DDBJ whole genome shotgun (WGS) entry which is preliminary data.</text>
</comment>
<name>A0A7L2AIR4_9GRUI</name>
<dbReference type="InterPro" id="IPR000276">
    <property type="entry name" value="GPCR_Rhodpsn"/>
</dbReference>
<feature type="transmembrane region" description="Helical" evidence="10">
    <location>
        <begin position="273"/>
        <end position="293"/>
    </location>
</feature>
<evidence type="ECO:0000256" key="6">
    <source>
        <dbReference type="ARBA" id="ARBA00022989"/>
    </source>
</evidence>
<proteinExistence type="inferred from homology"/>
<dbReference type="EMBL" id="VXBZ01002403">
    <property type="protein sequence ID" value="NXP45759.1"/>
    <property type="molecule type" value="Genomic_DNA"/>
</dbReference>
<organism evidence="12 13">
    <name type="scientific">Heliornis fulica</name>
    <name type="common">sungrebe</name>
    <dbReference type="NCBI Taxonomy" id="54369"/>
    <lineage>
        <taxon>Eukaryota</taxon>
        <taxon>Metazoa</taxon>
        <taxon>Chordata</taxon>
        <taxon>Craniata</taxon>
        <taxon>Vertebrata</taxon>
        <taxon>Euteleostomi</taxon>
        <taxon>Archelosauria</taxon>
        <taxon>Archosauria</taxon>
        <taxon>Dinosauria</taxon>
        <taxon>Saurischia</taxon>
        <taxon>Theropoda</taxon>
        <taxon>Coelurosauria</taxon>
        <taxon>Aves</taxon>
        <taxon>Neognathae</taxon>
        <taxon>Neoaves</taxon>
        <taxon>Gruiformes</taxon>
        <taxon>Heliornithidae</taxon>
        <taxon>Heliornis</taxon>
    </lineage>
</organism>
<keyword evidence="3 10" id="KW-0716">Sensory transduction</keyword>
<protein>
    <recommendedName>
        <fullName evidence="10">Olfactory receptor</fullName>
    </recommendedName>
</protein>
<keyword evidence="9" id="KW-0675">Receptor</keyword>
<accession>A0A7L2AIR4</accession>
<keyword evidence="4 9" id="KW-0812">Transmembrane</keyword>
<evidence type="ECO:0000256" key="8">
    <source>
        <dbReference type="ARBA" id="ARBA00023224"/>
    </source>
</evidence>
<dbReference type="GO" id="GO:0004930">
    <property type="term" value="F:G protein-coupled receptor activity"/>
    <property type="evidence" value="ECO:0007669"/>
    <property type="project" value="UniProtKB-KW"/>
</dbReference>
<dbReference type="AlphaFoldDB" id="A0A7L2AIR4"/>
<reference evidence="12 13" key="1">
    <citation type="submission" date="2019-09" db="EMBL/GenBank/DDBJ databases">
        <title>Bird 10,000 Genomes (B10K) Project - Family phase.</title>
        <authorList>
            <person name="Zhang G."/>
        </authorList>
    </citation>
    <scope>NUCLEOTIDE SEQUENCE [LARGE SCALE GENOMIC DNA]</scope>
    <source>
        <strain evidence="12">B10K-DU-001-55</strain>
        <tissue evidence="12">Muscle</tissue>
    </source>
</reference>
<gene>
    <name evidence="12" type="primary">Or52r1</name>
    <name evidence="12" type="ORF">HELFUL_R13780</name>
</gene>
<dbReference type="PANTHER" id="PTHR26450:SF156">
    <property type="entry name" value="OLFACTORY RECEPTOR 52R1"/>
    <property type="match status" value="1"/>
</dbReference>
<evidence type="ECO:0000256" key="5">
    <source>
        <dbReference type="ARBA" id="ARBA00022725"/>
    </source>
</evidence>
<comment type="function">
    <text evidence="1">Odorant receptor.</text>
</comment>
<evidence type="ECO:0000313" key="13">
    <source>
        <dbReference type="Proteomes" id="UP000590868"/>
    </source>
</evidence>
<feature type="non-terminal residue" evidence="12">
    <location>
        <position position="1"/>
    </location>
</feature>
<feature type="domain" description="G-protein coupled receptors family 1 profile" evidence="11">
    <location>
        <begin position="43"/>
        <end position="293"/>
    </location>
</feature>
<evidence type="ECO:0000256" key="7">
    <source>
        <dbReference type="ARBA" id="ARBA00023136"/>
    </source>
</evidence>
<keyword evidence="6 10" id="KW-1133">Transmembrane helix</keyword>
<dbReference type="PANTHER" id="PTHR26450">
    <property type="entry name" value="OLFACTORY RECEPTOR 56B1-RELATED"/>
    <property type="match status" value="1"/>
</dbReference>
<feature type="transmembrane region" description="Helical" evidence="10">
    <location>
        <begin position="62"/>
        <end position="80"/>
    </location>
</feature>
<keyword evidence="10" id="KW-1003">Cell membrane</keyword>
<dbReference type="InterPro" id="IPR017452">
    <property type="entry name" value="GPCR_Rhodpsn_7TM"/>
</dbReference>
<dbReference type="InterPro" id="IPR050402">
    <property type="entry name" value="OR51/52/56-like"/>
</dbReference>
<feature type="transmembrane region" description="Helical" evidence="10">
    <location>
        <begin position="202"/>
        <end position="227"/>
    </location>
</feature>
<dbReference type="PROSITE" id="PS00237">
    <property type="entry name" value="G_PROTEIN_RECEP_F1_1"/>
    <property type="match status" value="1"/>
</dbReference>
<evidence type="ECO:0000256" key="9">
    <source>
        <dbReference type="RuleBase" id="RU000688"/>
    </source>
</evidence>
<dbReference type="GO" id="GO:0004984">
    <property type="term" value="F:olfactory receptor activity"/>
    <property type="evidence" value="ECO:0007669"/>
    <property type="project" value="InterPro"/>
</dbReference>
<dbReference type="PRINTS" id="PR00245">
    <property type="entry name" value="OLFACTORYR"/>
</dbReference>
<dbReference type="GO" id="GO:0005886">
    <property type="term" value="C:plasma membrane"/>
    <property type="evidence" value="ECO:0007669"/>
    <property type="project" value="UniProtKB-SubCell"/>
</dbReference>
<evidence type="ECO:0000256" key="10">
    <source>
        <dbReference type="RuleBase" id="RU363047"/>
    </source>
</evidence>
<dbReference type="PROSITE" id="PS50262">
    <property type="entry name" value="G_PROTEIN_RECEP_F1_2"/>
    <property type="match status" value="1"/>
</dbReference>
<dbReference type="Pfam" id="PF13853">
    <property type="entry name" value="7tm_4"/>
    <property type="match status" value="1"/>
</dbReference>
<keyword evidence="8 9" id="KW-0807">Transducer</keyword>
<evidence type="ECO:0000256" key="3">
    <source>
        <dbReference type="ARBA" id="ARBA00022606"/>
    </source>
</evidence>
<feature type="transmembrane region" description="Helical" evidence="10">
    <location>
        <begin position="134"/>
        <end position="156"/>
    </location>
</feature>
<evidence type="ECO:0000256" key="1">
    <source>
        <dbReference type="ARBA" id="ARBA00002936"/>
    </source>
</evidence>
<evidence type="ECO:0000256" key="4">
    <source>
        <dbReference type="ARBA" id="ARBA00022692"/>
    </source>
</evidence>
<evidence type="ECO:0000259" key="11">
    <source>
        <dbReference type="PROSITE" id="PS50262"/>
    </source>
</evidence>
<evidence type="ECO:0000256" key="2">
    <source>
        <dbReference type="ARBA" id="ARBA00004141"/>
    </source>
</evidence>
<dbReference type="CDD" id="cd15917">
    <property type="entry name" value="7tmA_OR51_52-like"/>
    <property type="match status" value="1"/>
</dbReference>
<dbReference type="FunFam" id="1.20.1070.10:FF:000006">
    <property type="entry name" value="Olfactory receptor"/>
    <property type="match status" value="1"/>
</dbReference>